<evidence type="ECO:0000256" key="3">
    <source>
        <dbReference type="ARBA" id="ARBA00022448"/>
    </source>
</evidence>
<dbReference type="PROSITE" id="PS50920">
    <property type="entry name" value="SOLCAR"/>
    <property type="match status" value="3"/>
</dbReference>
<name>D3PGY6_LEPSM</name>
<evidence type="ECO:0000256" key="13">
    <source>
        <dbReference type="ARBA" id="ARBA00050291"/>
    </source>
</evidence>
<evidence type="ECO:0000313" key="18">
    <source>
        <dbReference type="EMBL" id="ADD24532.1"/>
    </source>
</evidence>
<keyword evidence="7" id="KW-1133">Transmembrane helix</keyword>
<evidence type="ECO:0000256" key="16">
    <source>
        <dbReference type="PROSITE-ProRule" id="PRU00282"/>
    </source>
</evidence>
<dbReference type="Pfam" id="PF00153">
    <property type="entry name" value="Mito_carr"/>
    <property type="match status" value="3"/>
</dbReference>
<evidence type="ECO:0000256" key="10">
    <source>
        <dbReference type="ARBA" id="ARBA00036491"/>
    </source>
</evidence>
<evidence type="ECO:0000256" key="5">
    <source>
        <dbReference type="ARBA" id="ARBA00022692"/>
    </source>
</evidence>
<evidence type="ECO:0000256" key="6">
    <source>
        <dbReference type="ARBA" id="ARBA00022737"/>
    </source>
</evidence>
<evidence type="ECO:0000256" key="17">
    <source>
        <dbReference type="RuleBase" id="RU000488"/>
    </source>
</evidence>
<evidence type="ECO:0000256" key="11">
    <source>
        <dbReference type="ARBA" id="ARBA00040264"/>
    </source>
</evidence>
<dbReference type="EMBL" id="BT120892">
    <property type="protein sequence ID" value="ADD24532.1"/>
    <property type="molecule type" value="mRNA"/>
</dbReference>
<dbReference type="GO" id="GO:0006869">
    <property type="term" value="P:lipid transport"/>
    <property type="evidence" value="ECO:0007669"/>
    <property type="project" value="UniProtKB-KW"/>
</dbReference>
<comment type="catalytic activity">
    <reaction evidence="15">
        <text>succinate(in) + 2-oxoglutarate(out) = succinate(out) + 2-oxoglutarate(in)</text>
        <dbReference type="Rhea" id="RHEA:71595"/>
        <dbReference type="ChEBI" id="CHEBI:16810"/>
        <dbReference type="ChEBI" id="CHEBI:30031"/>
    </reaction>
</comment>
<comment type="subcellular location">
    <subcellularLocation>
        <location evidence="1">Membrane</location>
        <topology evidence="1">Multi-pass membrane protein</topology>
    </subcellularLocation>
</comment>
<dbReference type="FunFam" id="1.50.40.10:FF:000013">
    <property type="entry name" value="Mitochondrial 2-oxoglutarate/malate carrier protein-like protein"/>
    <property type="match status" value="1"/>
</dbReference>
<keyword evidence="3 17" id="KW-0813">Transport</keyword>
<keyword evidence="4" id="KW-0050">Antiport</keyword>
<dbReference type="GO" id="GO:0015297">
    <property type="term" value="F:antiporter activity"/>
    <property type="evidence" value="ECO:0007669"/>
    <property type="project" value="UniProtKB-KW"/>
</dbReference>
<dbReference type="SUPFAM" id="SSF103506">
    <property type="entry name" value="Mitochondrial carrier"/>
    <property type="match status" value="1"/>
</dbReference>
<feature type="repeat" description="Solcar" evidence="16">
    <location>
        <begin position="204"/>
        <end position="293"/>
    </location>
</feature>
<dbReference type="OrthoDB" id="448427at2759"/>
<feature type="repeat" description="Solcar" evidence="16">
    <location>
        <begin position="104"/>
        <end position="195"/>
    </location>
</feature>
<reference evidence="18" key="1">
    <citation type="submission" date="2010-03" db="EMBL/GenBank/DDBJ databases">
        <title>Lepeophtheirus salmonis ESTs and full-length cDNAs.</title>
        <authorList>
            <person name="Yasuike M."/>
            <person name="von Schalburg K."/>
            <person name="Cooper G."/>
            <person name="Leong J."/>
            <person name="Jones S.R.M."/>
            <person name="Koop B.F."/>
        </authorList>
    </citation>
    <scope>NUCLEOTIDE SEQUENCE</scope>
    <source>
        <tissue evidence="18">Whole</tissue>
    </source>
</reference>
<dbReference type="InterPro" id="IPR023395">
    <property type="entry name" value="MCP_dom_sf"/>
</dbReference>
<keyword evidence="8" id="KW-0445">Lipid transport</keyword>
<comment type="catalytic activity">
    <reaction evidence="14">
        <text>malonate(in) + 2-oxoglutarate(out) = malonate(out) + 2-oxoglutarate(in)</text>
        <dbReference type="Rhea" id="RHEA:71591"/>
        <dbReference type="ChEBI" id="CHEBI:15792"/>
        <dbReference type="ChEBI" id="CHEBI:16810"/>
    </reaction>
</comment>
<proteinExistence type="evidence at transcript level"/>
<accession>D3PGY6</accession>
<keyword evidence="9 16" id="KW-0472">Membrane</keyword>
<evidence type="ECO:0000256" key="1">
    <source>
        <dbReference type="ARBA" id="ARBA00004141"/>
    </source>
</evidence>
<evidence type="ECO:0000256" key="14">
    <source>
        <dbReference type="ARBA" id="ARBA00052538"/>
    </source>
</evidence>
<dbReference type="InterPro" id="IPR050391">
    <property type="entry name" value="Mito_Metabolite_Transporter"/>
</dbReference>
<dbReference type="GO" id="GO:0016020">
    <property type="term" value="C:membrane"/>
    <property type="evidence" value="ECO:0007669"/>
    <property type="project" value="UniProtKB-SubCell"/>
</dbReference>
<dbReference type="Gene3D" id="1.50.40.10">
    <property type="entry name" value="Mitochondrial carrier domain"/>
    <property type="match status" value="1"/>
</dbReference>
<dbReference type="PANTHER" id="PTHR45618">
    <property type="entry name" value="MITOCHONDRIAL DICARBOXYLATE CARRIER-RELATED"/>
    <property type="match status" value="1"/>
</dbReference>
<comment type="catalytic activity">
    <reaction evidence="13">
        <text>maleate(in) + 2-oxoglutarate(out) = maleate(out) + 2-oxoglutarate(in)</text>
        <dbReference type="Rhea" id="RHEA:71599"/>
        <dbReference type="ChEBI" id="CHEBI:16810"/>
        <dbReference type="ChEBI" id="CHEBI:30780"/>
    </reaction>
</comment>
<evidence type="ECO:0000256" key="4">
    <source>
        <dbReference type="ARBA" id="ARBA00022449"/>
    </source>
</evidence>
<evidence type="ECO:0000256" key="9">
    <source>
        <dbReference type="ARBA" id="ARBA00023136"/>
    </source>
</evidence>
<comment type="catalytic activity">
    <reaction evidence="12">
        <text>oxaloacetate(in) + 2-oxoglutarate(out) = oxaloacetate(out) + 2-oxoglutarate(in)</text>
        <dbReference type="Rhea" id="RHEA:71603"/>
        <dbReference type="ChEBI" id="CHEBI:16452"/>
        <dbReference type="ChEBI" id="CHEBI:16810"/>
    </reaction>
</comment>
<dbReference type="AlphaFoldDB" id="D3PGY6"/>
<evidence type="ECO:0000256" key="15">
    <source>
        <dbReference type="ARBA" id="ARBA00052710"/>
    </source>
</evidence>
<comment type="similarity">
    <text evidence="2 17">Belongs to the mitochondrial carrier (TC 2.A.29) family.</text>
</comment>
<comment type="catalytic activity">
    <reaction evidence="10">
        <text>(S)-malate(in) + 2-oxoglutarate(out) = (S)-malate(out) + 2-oxoglutarate(in)</text>
        <dbReference type="Rhea" id="RHEA:71587"/>
        <dbReference type="ChEBI" id="CHEBI:15589"/>
        <dbReference type="ChEBI" id="CHEBI:16810"/>
    </reaction>
</comment>
<gene>
    <name evidence="18" type="primary">M2OM</name>
</gene>
<organism evidence="18">
    <name type="scientific">Lepeophtheirus salmonis</name>
    <name type="common">Salmon louse</name>
    <name type="synonym">Caligus salmonis</name>
    <dbReference type="NCBI Taxonomy" id="72036"/>
    <lineage>
        <taxon>Eukaryota</taxon>
        <taxon>Metazoa</taxon>
        <taxon>Ecdysozoa</taxon>
        <taxon>Arthropoda</taxon>
        <taxon>Crustacea</taxon>
        <taxon>Multicrustacea</taxon>
        <taxon>Hexanauplia</taxon>
        <taxon>Copepoda</taxon>
        <taxon>Siphonostomatoida</taxon>
        <taxon>Caligidae</taxon>
        <taxon>Lepeophtheirus</taxon>
    </lineage>
</organism>
<dbReference type="InterPro" id="IPR018108">
    <property type="entry name" value="MCP_transmembrane"/>
</dbReference>
<sequence>MSNQATIPNGVKFLFGGTAGMAATCFVQPLDLVKNRMQVMKLGEGEARPSSLGVISKIVKNEGFATLYSGLSAGLLRQATYTTTRLGVYTFLLEKLSNSDGSSMSFFKKAALGMTAGACGAFIGTPAEVSLIRMTSDGNLPASQRRNYKNVFDALARMVKEEGITTLWRGAIPTIGRAMVVNAAQLASYSQAKEFIIKQGYVQDGLLCHFLASMFSGLVTTAASMPVDIAKTRIQSMKIIDGKPEYKGALDVILKVAKNEGFFSLWKGFTPYYFRLGPHTVLTFVFLEQMNKNYKKHVLHLENATGGL</sequence>
<evidence type="ECO:0000256" key="2">
    <source>
        <dbReference type="ARBA" id="ARBA00006375"/>
    </source>
</evidence>
<evidence type="ECO:0000256" key="7">
    <source>
        <dbReference type="ARBA" id="ARBA00022989"/>
    </source>
</evidence>
<evidence type="ECO:0000256" key="8">
    <source>
        <dbReference type="ARBA" id="ARBA00023055"/>
    </source>
</evidence>
<feature type="repeat" description="Solcar" evidence="16">
    <location>
        <begin position="11"/>
        <end position="95"/>
    </location>
</feature>
<protein>
    <recommendedName>
        <fullName evidence="11">Mitochondrial 2-oxoglutarate/malate carrier protein</fullName>
    </recommendedName>
</protein>
<keyword evidence="6" id="KW-0677">Repeat</keyword>
<evidence type="ECO:0000256" key="12">
    <source>
        <dbReference type="ARBA" id="ARBA00050120"/>
    </source>
</evidence>
<keyword evidence="5 16" id="KW-0812">Transmembrane</keyword>